<proteinExistence type="predicted"/>
<dbReference type="InterPro" id="IPR000719">
    <property type="entry name" value="Prot_kinase_dom"/>
</dbReference>
<protein>
    <recommendedName>
        <fullName evidence="4">Protein kinase domain-containing protein</fullName>
    </recommendedName>
</protein>
<dbReference type="InterPro" id="IPR011009">
    <property type="entry name" value="Kinase-like_dom_sf"/>
</dbReference>
<feature type="binding site" evidence="3">
    <location>
        <position position="464"/>
    </location>
    <ligand>
        <name>ATP</name>
        <dbReference type="ChEBI" id="CHEBI:30616"/>
    </ligand>
</feature>
<dbReference type="Proteomes" id="UP001634394">
    <property type="component" value="Unassembled WGS sequence"/>
</dbReference>
<evidence type="ECO:0000313" key="5">
    <source>
        <dbReference type="EMBL" id="KAL3860485.1"/>
    </source>
</evidence>
<name>A0ABD3VIZ9_SINWO</name>
<evidence type="ECO:0000256" key="1">
    <source>
        <dbReference type="ARBA" id="ARBA00022741"/>
    </source>
</evidence>
<dbReference type="GO" id="GO:0005524">
    <property type="term" value="F:ATP binding"/>
    <property type="evidence" value="ECO:0007669"/>
    <property type="project" value="UniProtKB-UniRule"/>
</dbReference>
<evidence type="ECO:0000313" key="6">
    <source>
        <dbReference type="Proteomes" id="UP001634394"/>
    </source>
</evidence>
<keyword evidence="1 3" id="KW-0547">Nucleotide-binding</keyword>
<dbReference type="PROSITE" id="PS00107">
    <property type="entry name" value="PROTEIN_KINASE_ATP"/>
    <property type="match status" value="1"/>
</dbReference>
<organism evidence="5 6">
    <name type="scientific">Sinanodonta woodiana</name>
    <name type="common">Chinese pond mussel</name>
    <name type="synonym">Anodonta woodiana</name>
    <dbReference type="NCBI Taxonomy" id="1069815"/>
    <lineage>
        <taxon>Eukaryota</taxon>
        <taxon>Metazoa</taxon>
        <taxon>Spiralia</taxon>
        <taxon>Lophotrochozoa</taxon>
        <taxon>Mollusca</taxon>
        <taxon>Bivalvia</taxon>
        <taxon>Autobranchia</taxon>
        <taxon>Heteroconchia</taxon>
        <taxon>Palaeoheterodonta</taxon>
        <taxon>Unionida</taxon>
        <taxon>Unionoidea</taxon>
        <taxon>Unionidae</taxon>
        <taxon>Unioninae</taxon>
        <taxon>Sinanodonta</taxon>
    </lineage>
</organism>
<dbReference type="InterPro" id="IPR050198">
    <property type="entry name" value="Non-receptor_tyrosine_kinases"/>
</dbReference>
<dbReference type="PANTHER" id="PTHR24418">
    <property type="entry name" value="TYROSINE-PROTEIN KINASE"/>
    <property type="match status" value="1"/>
</dbReference>
<gene>
    <name evidence="5" type="ORF">ACJMK2_010607</name>
</gene>
<comment type="caution">
    <text evidence="5">The sequence shown here is derived from an EMBL/GenBank/DDBJ whole genome shotgun (WGS) entry which is preliminary data.</text>
</comment>
<evidence type="ECO:0000256" key="3">
    <source>
        <dbReference type="PROSITE-ProRule" id="PRU10141"/>
    </source>
</evidence>
<reference evidence="5 6" key="1">
    <citation type="submission" date="2024-11" db="EMBL/GenBank/DDBJ databases">
        <title>Chromosome-level genome assembly of the freshwater bivalve Anodonta woodiana.</title>
        <authorList>
            <person name="Chen X."/>
        </authorList>
    </citation>
    <scope>NUCLEOTIDE SEQUENCE [LARGE SCALE GENOMIC DNA]</scope>
    <source>
        <strain evidence="5">MN2024</strain>
        <tissue evidence="5">Gills</tissue>
    </source>
</reference>
<dbReference type="SMART" id="SM00220">
    <property type="entry name" value="S_TKc"/>
    <property type="match status" value="1"/>
</dbReference>
<accession>A0ABD3VIZ9</accession>
<evidence type="ECO:0000256" key="2">
    <source>
        <dbReference type="ARBA" id="ARBA00022840"/>
    </source>
</evidence>
<sequence>MFQTRKLTSQHSKDMSSLNPFSIVSNQDQQFLNPYSTAKKSVKKRSKRYLQVLRSKMRIGKTCRRSTECFVINQSLPSRSDNVICAGYAISRKNSQDKTLSTEPTDIKYFDQVYKAHSCENNICKVHSWEAANSSLMKAPDLLPLVTHLQHMCKGEFLLPIPQPKSRHSLMACSRCPADERETAGEATGCHRLNRRSALSYINESGSNNHNGFMNDITSNNFNCQCDIPEPCIANYRDKCLPLIITTNSEIARQKDVFFTAQNSPVESKSDSSWYTAFESPRTSNIKTFTTECIAESFETEYLIEKYIDSLAFKDDREESESFAEINTNSQNYEIPKTSNDENSIVNDILMGIHARKSCSLPDVLLDSLSSRNQSATNVNVEEQAKPEQLHQAIPIHISECQHAVELAMDLRSIEPPILPLSDIIYELDEEKGQRICVGKGSFGEVFLARYKHSCSSNRLVVVKEFEEEYTSEREVYEEAQRLLYLKDTGYVPVCYGLVRLLRYASPVHGIVQDFVGTGLTLETLLWEKQKITKNMWMTIGFQLCDGVASFHAKGILLNDLKSNNILLEQLSSVVSLKFIDFGLSTDLNGKRYKVTNSLEDYVYLAPEVRNGNVTTKSSDVYSLGYLLDQIHTFGEADELEFVADLCMQERPNDRLAADFAAALLYEKCNDM</sequence>
<keyword evidence="2 3" id="KW-0067">ATP-binding</keyword>
<keyword evidence="6" id="KW-1185">Reference proteome</keyword>
<evidence type="ECO:0000259" key="4">
    <source>
        <dbReference type="PROSITE" id="PS50011"/>
    </source>
</evidence>
<dbReference type="Pfam" id="PF00069">
    <property type="entry name" value="Pkinase"/>
    <property type="match status" value="1"/>
</dbReference>
<dbReference type="AlphaFoldDB" id="A0ABD3VIZ9"/>
<dbReference type="InterPro" id="IPR017441">
    <property type="entry name" value="Protein_kinase_ATP_BS"/>
</dbReference>
<dbReference type="CDD" id="cd00180">
    <property type="entry name" value="PKc"/>
    <property type="match status" value="1"/>
</dbReference>
<dbReference type="PROSITE" id="PS50011">
    <property type="entry name" value="PROTEIN_KINASE_DOM"/>
    <property type="match status" value="1"/>
</dbReference>
<dbReference type="EMBL" id="JBJQND010000012">
    <property type="protein sequence ID" value="KAL3860485.1"/>
    <property type="molecule type" value="Genomic_DNA"/>
</dbReference>
<feature type="domain" description="Protein kinase" evidence="4">
    <location>
        <begin position="432"/>
        <end position="672"/>
    </location>
</feature>
<dbReference type="Gene3D" id="1.10.510.10">
    <property type="entry name" value="Transferase(Phosphotransferase) domain 1"/>
    <property type="match status" value="1"/>
</dbReference>
<dbReference type="SUPFAM" id="SSF56112">
    <property type="entry name" value="Protein kinase-like (PK-like)"/>
    <property type="match status" value="1"/>
</dbReference>